<accession>A0A2N9J2T3</accession>
<dbReference type="EMBL" id="OIVN01006381">
    <property type="protein sequence ID" value="SPD31816.1"/>
    <property type="molecule type" value="Genomic_DNA"/>
</dbReference>
<reference evidence="8" key="1">
    <citation type="submission" date="2018-02" db="EMBL/GenBank/DDBJ databases">
        <authorList>
            <person name="Cohen D.B."/>
            <person name="Kent A.D."/>
        </authorList>
    </citation>
    <scope>NUCLEOTIDE SEQUENCE</scope>
</reference>
<dbReference type="Pfam" id="PF02365">
    <property type="entry name" value="NAM"/>
    <property type="match status" value="1"/>
</dbReference>
<evidence type="ECO:0000256" key="2">
    <source>
        <dbReference type="ARBA" id="ARBA00023015"/>
    </source>
</evidence>
<dbReference type="GO" id="GO:0003677">
    <property type="term" value="F:DNA binding"/>
    <property type="evidence" value="ECO:0007669"/>
    <property type="project" value="UniProtKB-KW"/>
</dbReference>
<dbReference type="PROSITE" id="PS51005">
    <property type="entry name" value="NAC"/>
    <property type="match status" value="1"/>
</dbReference>
<comment type="subcellular location">
    <subcellularLocation>
        <location evidence="1">Nucleus</location>
    </subcellularLocation>
</comment>
<dbReference type="InterPro" id="IPR003441">
    <property type="entry name" value="NAC-dom"/>
</dbReference>
<evidence type="ECO:0000256" key="3">
    <source>
        <dbReference type="ARBA" id="ARBA00023125"/>
    </source>
</evidence>
<gene>
    <name evidence="8" type="ORF">FSB_LOCUS59698</name>
</gene>
<dbReference type="SUPFAM" id="SSF101941">
    <property type="entry name" value="NAC domain"/>
    <property type="match status" value="1"/>
</dbReference>
<keyword evidence="3" id="KW-0238">DNA-binding</keyword>
<sequence length="225" mass="26060">MSASQSSSVVVPMGYKFRPTDEELVRDYLYNKVNGIPFKWVDLVPEYEGYGTKEPCQIWEEFGGLNSNNGSEESQLCFFTKGSCFKQTIDEEGCCWKSDGSEEWIKDVVDSVTNVRIGVRKTYYYKNDESEDNNKWIMHELSLDDSLVLQQPMFKDYVVCRIKKNLEEDENQLEFTASDEVNLEEDNEEDENQLEVTANDEVNLFIGPKVNTIWWNFNYGEGSTS</sequence>
<evidence type="ECO:0000259" key="7">
    <source>
        <dbReference type="PROSITE" id="PS51005"/>
    </source>
</evidence>
<dbReference type="InterPro" id="IPR036093">
    <property type="entry name" value="NAC_dom_sf"/>
</dbReference>
<keyword evidence="5" id="KW-0539">Nucleus</keyword>
<protein>
    <recommendedName>
        <fullName evidence="7">NAC domain-containing protein</fullName>
    </recommendedName>
</protein>
<dbReference type="GO" id="GO:0005634">
    <property type="term" value="C:nucleus"/>
    <property type="evidence" value="ECO:0007669"/>
    <property type="project" value="UniProtKB-SubCell"/>
</dbReference>
<name>A0A2N9J2T3_FAGSY</name>
<dbReference type="Gene3D" id="2.170.150.80">
    <property type="entry name" value="NAC domain"/>
    <property type="match status" value="1"/>
</dbReference>
<evidence type="ECO:0000256" key="5">
    <source>
        <dbReference type="ARBA" id="ARBA00023242"/>
    </source>
</evidence>
<dbReference type="AlphaFoldDB" id="A0A2N9J2T3"/>
<evidence type="ECO:0000256" key="1">
    <source>
        <dbReference type="ARBA" id="ARBA00004123"/>
    </source>
</evidence>
<organism evidence="8">
    <name type="scientific">Fagus sylvatica</name>
    <name type="common">Beechnut</name>
    <dbReference type="NCBI Taxonomy" id="28930"/>
    <lineage>
        <taxon>Eukaryota</taxon>
        <taxon>Viridiplantae</taxon>
        <taxon>Streptophyta</taxon>
        <taxon>Embryophyta</taxon>
        <taxon>Tracheophyta</taxon>
        <taxon>Spermatophyta</taxon>
        <taxon>Magnoliopsida</taxon>
        <taxon>eudicotyledons</taxon>
        <taxon>Gunneridae</taxon>
        <taxon>Pentapetalae</taxon>
        <taxon>rosids</taxon>
        <taxon>fabids</taxon>
        <taxon>Fagales</taxon>
        <taxon>Fagaceae</taxon>
        <taxon>Fagus</taxon>
    </lineage>
</organism>
<keyword evidence="4" id="KW-0804">Transcription</keyword>
<feature type="coiled-coil region" evidence="6">
    <location>
        <begin position="166"/>
        <end position="200"/>
    </location>
</feature>
<keyword evidence="6" id="KW-0175">Coiled coil</keyword>
<dbReference type="GO" id="GO:0006355">
    <property type="term" value="P:regulation of DNA-templated transcription"/>
    <property type="evidence" value="ECO:0007669"/>
    <property type="project" value="InterPro"/>
</dbReference>
<feature type="domain" description="NAC" evidence="7">
    <location>
        <begin position="11"/>
        <end position="165"/>
    </location>
</feature>
<proteinExistence type="predicted"/>
<evidence type="ECO:0000256" key="4">
    <source>
        <dbReference type="ARBA" id="ARBA00023163"/>
    </source>
</evidence>
<dbReference type="PANTHER" id="PTHR31989">
    <property type="entry name" value="NAC DOMAIN-CONTAINING PROTEIN 82-RELATED"/>
    <property type="match status" value="1"/>
</dbReference>
<evidence type="ECO:0000256" key="6">
    <source>
        <dbReference type="SAM" id="Coils"/>
    </source>
</evidence>
<keyword evidence="2" id="KW-0805">Transcription regulation</keyword>
<evidence type="ECO:0000313" key="8">
    <source>
        <dbReference type="EMBL" id="SPD31816.1"/>
    </source>
</evidence>